<reference evidence="3" key="1">
    <citation type="submission" date="2019-06" db="EMBL/GenBank/DDBJ databases">
        <title>Draft genome sequence of the griseofulvin-producing fungus Xylaria cubensis strain G536.</title>
        <authorList>
            <person name="Mead M.E."/>
            <person name="Raja H.A."/>
            <person name="Steenwyk J.L."/>
            <person name="Knowles S.L."/>
            <person name="Oberlies N.H."/>
            <person name="Rokas A."/>
        </authorList>
    </citation>
    <scope>NUCLEOTIDE SEQUENCE [LARGE SCALE GENOMIC DNA]</scope>
    <source>
        <strain evidence="3">G536</strain>
    </source>
</reference>
<feature type="region of interest" description="Disordered" evidence="1">
    <location>
        <begin position="1"/>
        <end position="29"/>
    </location>
</feature>
<keyword evidence="3" id="KW-1185">Reference proteome</keyword>
<organism evidence="2 3">
    <name type="scientific">Xylaria flabelliformis</name>
    <dbReference type="NCBI Taxonomy" id="2512241"/>
    <lineage>
        <taxon>Eukaryota</taxon>
        <taxon>Fungi</taxon>
        <taxon>Dikarya</taxon>
        <taxon>Ascomycota</taxon>
        <taxon>Pezizomycotina</taxon>
        <taxon>Sordariomycetes</taxon>
        <taxon>Xylariomycetidae</taxon>
        <taxon>Xylariales</taxon>
        <taxon>Xylariaceae</taxon>
        <taxon>Xylaria</taxon>
    </lineage>
</organism>
<sequence>MAWAIPTSKESARARSGSGSGSGFGSGNGKLGLVWISLPTDQDVRGRARPDSARLDRWWAQPETPQEIAVARQHTIDPALVFRNTPDGGSHPPMRPSPPASDQLNLV</sequence>
<feature type="compositionally biased region" description="Gly residues" evidence="1">
    <location>
        <begin position="18"/>
        <end position="29"/>
    </location>
</feature>
<evidence type="ECO:0000313" key="3">
    <source>
        <dbReference type="Proteomes" id="UP000319160"/>
    </source>
</evidence>
<name>A0A553HIJ9_9PEZI</name>
<accession>A0A553HIJ9</accession>
<feature type="region of interest" description="Disordered" evidence="1">
    <location>
        <begin position="80"/>
        <end position="107"/>
    </location>
</feature>
<evidence type="ECO:0000256" key="1">
    <source>
        <dbReference type="SAM" id="MobiDB-lite"/>
    </source>
</evidence>
<comment type="caution">
    <text evidence="2">The sequence shown here is derived from an EMBL/GenBank/DDBJ whole genome shotgun (WGS) entry which is preliminary data.</text>
</comment>
<dbReference type="OrthoDB" id="10337472at2759"/>
<evidence type="ECO:0000313" key="2">
    <source>
        <dbReference type="EMBL" id="TRX87777.1"/>
    </source>
</evidence>
<proteinExistence type="predicted"/>
<protein>
    <submittedName>
        <fullName evidence="2">Uncharacterized protein</fullName>
    </submittedName>
</protein>
<gene>
    <name evidence="2" type="ORF">FHL15_011334</name>
</gene>
<dbReference type="EMBL" id="VFLP01000123">
    <property type="protein sequence ID" value="TRX87777.1"/>
    <property type="molecule type" value="Genomic_DNA"/>
</dbReference>
<dbReference type="AlphaFoldDB" id="A0A553HIJ9"/>
<dbReference type="Proteomes" id="UP000319160">
    <property type="component" value="Unassembled WGS sequence"/>
</dbReference>